<dbReference type="HOGENOM" id="CLU_802134_0_0_1"/>
<organism evidence="3 4">
    <name type="scientific">Uncinocarpus reesii (strain UAMH 1704)</name>
    <dbReference type="NCBI Taxonomy" id="336963"/>
    <lineage>
        <taxon>Eukaryota</taxon>
        <taxon>Fungi</taxon>
        <taxon>Dikarya</taxon>
        <taxon>Ascomycota</taxon>
        <taxon>Pezizomycotina</taxon>
        <taxon>Eurotiomycetes</taxon>
        <taxon>Eurotiomycetidae</taxon>
        <taxon>Onygenales</taxon>
        <taxon>Onygenaceae</taxon>
        <taxon>Uncinocarpus</taxon>
    </lineage>
</organism>
<dbReference type="OMA" id="CRERIMI"/>
<dbReference type="GeneID" id="8440545"/>
<dbReference type="InParanoid" id="C4JSC5"/>
<dbReference type="InterPro" id="IPR024079">
    <property type="entry name" value="MetalloPept_cat_dom_sf"/>
</dbReference>
<dbReference type="RefSeq" id="XP_002584675.1">
    <property type="nucleotide sequence ID" value="XM_002584629.1"/>
</dbReference>
<sequence length="346" mass="38915">MKGFISLPLFASFCAAVVIHPADTRSLSHLEKREGNQEVKQLDDEPDYEDPVTKAKTPKTRVLIVNQPKEATERWFDWDESCTDQEDRRKITAAFQDSLDFIKSASGFLEELTKGLPQKPGKNANKENIAFISEKDPAFTQMFYAQDNRIGYVKESFDILHKKMQQFEGRHGDASGVRFICDKKGEVKGSDGESYCGTGKDAAQAIANNPNNDQPIEAKYVYKHSSSIVFCPSFFDDMRFPNAFAIAGDSGLEKTLDNVDCRERIMIHEWLHLKFTRDIGPKPDITGFEKAAKIAGKQSPRKADWAAAKVNCDNYAWYALYAYWNNANTACGGDAWPKGVKKPNKP</sequence>
<name>C4JSC5_UNCRE</name>
<evidence type="ECO:0000313" key="3">
    <source>
        <dbReference type="EMBL" id="EEP80522.1"/>
    </source>
</evidence>
<dbReference type="SUPFAM" id="SSF55486">
    <property type="entry name" value="Metalloproteases ('zincins'), catalytic domain"/>
    <property type="match status" value="1"/>
</dbReference>
<dbReference type="Gene3D" id="3.40.390.10">
    <property type="entry name" value="Collagenase (Catalytic Domain)"/>
    <property type="match status" value="1"/>
</dbReference>
<dbReference type="AlphaFoldDB" id="C4JSC5"/>
<dbReference type="eggNOG" id="ENOG502T4ES">
    <property type="taxonomic scope" value="Eukaryota"/>
</dbReference>
<dbReference type="VEuPathDB" id="FungiDB:UREG_05364"/>
<evidence type="ECO:0000256" key="1">
    <source>
        <dbReference type="SAM" id="MobiDB-lite"/>
    </source>
</evidence>
<dbReference type="KEGG" id="ure:UREG_05364"/>
<evidence type="ECO:0000313" key="4">
    <source>
        <dbReference type="Proteomes" id="UP000002058"/>
    </source>
</evidence>
<feature type="chain" id="PRO_5002939643" description="Lysine-specific metallo-endopeptidase domain-containing protein" evidence="2">
    <location>
        <begin position="17"/>
        <end position="346"/>
    </location>
</feature>
<feature type="compositionally biased region" description="Basic and acidic residues" evidence="1">
    <location>
        <begin position="34"/>
        <end position="43"/>
    </location>
</feature>
<reference evidence="4" key="1">
    <citation type="journal article" date="2009" name="Genome Res.">
        <title>Comparative genomic analyses of the human fungal pathogens Coccidioides and their relatives.</title>
        <authorList>
            <person name="Sharpton T.J."/>
            <person name="Stajich J.E."/>
            <person name="Rounsley S.D."/>
            <person name="Gardner M.J."/>
            <person name="Wortman J.R."/>
            <person name="Jordar V.S."/>
            <person name="Maiti R."/>
            <person name="Kodira C.D."/>
            <person name="Neafsey D.E."/>
            <person name="Zeng Q."/>
            <person name="Hung C.-Y."/>
            <person name="McMahan C."/>
            <person name="Muszewska A."/>
            <person name="Grynberg M."/>
            <person name="Mandel M.A."/>
            <person name="Kellner E.M."/>
            <person name="Barker B.M."/>
            <person name="Galgiani J.N."/>
            <person name="Orbach M.J."/>
            <person name="Kirkland T.N."/>
            <person name="Cole G.T."/>
            <person name="Henn M.R."/>
            <person name="Birren B.W."/>
            <person name="Taylor J.W."/>
        </authorList>
    </citation>
    <scope>NUCLEOTIDE SEQUENCE [LARGE SCALE GENOMIC DNA]</scope>
    <source>
        <strain evidence="4">UAMH 1704</strain>
    </source>
</reference>
<protein>
    <recommendedName>
        <fullName evidence="5">Lysine-specific metallo-endopeptidase domain-containing protein</fullName>
    </recommendedName>
</protein>
<dbReference type="Proteomes" id="UP000002058">
    <property type="component" value="Unassembled WGS sequence"/>
</dbReference>
<proteinExistence type="predicted"/>
<keyword evidence="2" id="KW-0732">Signal</keyword>
<evidence type="ECO:0000256" key="2">
    <source>
        <dbReference type="SAM" id="SignalP"/>
    </source>
</evidence>
<dbReference type="GO" id="GO:0008237">
    <property type="term" value="F:metallopeptidase activity"/>
    <property type="evidence" value="ECO:0007669"/>
    <property type="project" value="InterPro"/>
</dbReference>
<evidence type="ECO:0008006" key="5">
    <source>
        <dbReference type="Google" id="ProtNLM"/>
    </source>
</evidence>
<feature type="region of interest" description="Disordered" evidence="1">
    <location>
        <begin position="34"/>
        <end position="54"/>
    </location>
</feature>
<accession>C4JSC5</accession>
<feature type="signal peptide" evidence="2">
    <location>
        <begin position="1"/>
        <end position="16"/>
    </location>
</feature>
<keyword evidence="4" id="KW-1185">Reference proteome</keyword>
<dbReference type="OrthoDB" id="4753969at2759"/>
<gene>
    <name evidence="3" type="ORF">UREG_05364</name>
</gene>
<dbReference type="EMBL" id="CH476617">
    <property type="protein sequence ID" value="EEP80522.1"/>
    <property type="molecule type" value="Genomic_DNA"/>
</dbReference>